<keyword evidence="5 7" id="KW-0862">Zinc</keyword>
<evidence type="ECO:0000259" key="9">
    <source>
        <dbReference type="Pfam" id="PF07687"/>
    </source>
</evidence>
<dbReference type="InterPro" id="IPR011650">
    <property type="entry name" value="Peptidase_M20_dimer"/>
</dbReference>
<dbReference type="GO" id="GO:0051603">
    <property type="term" value="P:proteolysis involved in protein catabolic process"/>
    <property type="evidence" value="ECO:0007669"/>
    <property type="project" value="TreeGrafter"/>
</dbReference>
<proteinExistence type="inferred from homology"/>
<keyword evidence="8" id="KW-1133">Transmembrane helix</keyword>
<dbReference type="InterPro" id="IPR047177">
    <property type="entry name" value="Pept_M20A"/>
</dbReference>
<keyword evidence="11" id="KW-1185">Reference proteome</keyword>
<feature type="transmembrane region" description="Helical" evidence="8">
    <location>
        <begin position="21"/>
        <end position="42"/>
    </location>
</feature>
<dbReference type="GO" id="GO:0004181">
    <property type="term" value="F:metallocarboxypeptidase activity"/>
    <property type="evidence" value="ECO:0007669"/>
    <property type="project" value="InterPro"/>
</dbReference>
<dbReference type="OrthoDB" id="3064516at2759"/>
<evidence type="ECO:0000256" key="7">
    <source>
        <dbReference type="PIRSR" id="PIRSR037217-2"/>
    </source>
</evidence>
<dbReference type="InterPro" id="IPR001261">
    <property type="entry name" value="ArgE/DapE_CS"/>
</dbReference>
<dbReference type="GO" id="GO:0000328">
    <property type="term" value="C:fungal-type vacuole lumen"/>
    <property type="evidence" value="ECO:0007669"/>
    <property type="project" value="TreeGrafter"/>
</dbReference>
<dbReference type="PROSITE" id="PS00759">
    <property type="entry name" value="ARGE_DAPE_CPG2_2"/>
    <property type="match status" value="1"/>
</dbReference>
<accession>A0A5C3LLF5</accession>
<dbReference type="GO" id="GO:0043604">
    <property type="term" value="P:amide biosynthetic process"/>
    <property type="evidence" value="ECO:0007669"/>
    <property type="project" value="UniProtKB-ARBA"/>
</dbReference>
<dbReference type="FunFam" id="3.40.630.10:FF:000027">
    <property type="entry name" value="N-fatty-acyl-amino acid synthase/hydrolase PM20D1"/>
    <property type="match status" value="1"/>
</dbReference>
<dbReference type="GO" id="GO:0016810">
    <property type="term" value="F:hydrolase activity, acting on carbon-nitrogen (but not peptide) bonds"/>
    <property type="evidence" value="ECO:0007669"/>
    <property type="project" value="UniProtKB-ARBA"/>
</dbReference>
<dbReference type="Gene3D" id="1.10.150.900">
    <property type="match status" value="1"/>
</dbReference>
<dbReference type="Pfam" id="PF07687">
    <property type="entry name" value="M20_dimer"/>
    <property type="match status" value="1"/>
</dbReference>
<feature type="binding site" evidence="7">
    <location>
        <position position="534"/>
    </location>
    <ligand>
        <name>Zn(2+)</name>
        <dbReference type="ChEBI" id="CHEBI:29105"/>
        <label>1</label>
    </ligand>
</feature>
<dbReference type="GO" id="GO:0006520">
    <property type="term" value="P:amino acid metabolic process"/>
    <property type="evidence" value="ECO:0007669"/>
    <property type="project" value="UniProtKB-ARBA"/>
</dbReference>
<keyword evidence="4" id="KW-0378">Hydrolase</keyword>
<evidence type="ECO:0000256" key="4">
    <source>
        <dbReference type="ARBA" id="ARBA00022801"/>
    </source>
</evidence>
<evidence type="ECO:0000313" key="11">
    <source>
        <dbReference type="Proteomes" id="UP000308652"/>
    </source>
</evidence>
<dbReference type="GO" id="GO:0046872">
    <property type="term" value="F:metal ion binding"/>
    <property type="evidence" value="ECO:0007669"/>
    <property type="project" value="UniProtKB-KW"/>
</dbReference>
<feature type="active site" evidence="6">
    <location>
        <position position="169"/>
    </location>
</feature>
<comment type="similarity">
    <text evidence="1">Belongs to the peptidase M20A family.</text>
</comment>
<organism evidence="10 11">
    <name type="scientific">Crucibulum laeve</name>
    <dbReference type="NCBI Taxonomy" id="68775"/>
    <lineage>
        <taxon>Eukaryota</taxon>
        <taxon>Fungi</taxon>
        <taxon>Dikarya</taxon>
        <taxon>Basidiomycota</taxon>
        <taxon>Agaricomycotina</taxon>
        <taxon>Agaricomycetes</taxon>
        <taxon>Agaricomycetidae</taxon>
        <taxon>Agaricales</taxon>
        <taxon>Agaricineae</taxon>
        <taxon>Nidulariaceae</taxon>
        <taxon>Crucibulum</taxon>
    </lineage>
</organism>
<dbReference type="PANTHER" id="PTHR45962">
    <property type="entry name" value="N-FATTY-ACYL-AMINO ACID SYNTHASE/HYDROLASE PM20D1"/>
    <property type="match status" value="1"/>
</dbReference>
<dbReference type="STRING" id="68775.A0A5C3LLF5"/>
<reference evidence="10 11" key="1">
    <citation type="journal article" date="2019" name="Nat. Ecol. Evol.">
        <title>Megaphylogeny resolves global patterns of mushroom evolution.</title>
        <authorList>
            <person name="Varga T."/>
            <person name="Krizsan K."/>
            <person name="Foldi C."/>
            <person name="Dima B."/>
            <person name="Sanchez-Garcia M."/>
            <person name="Sanchez-Ramirez S."/>
            <person name="Szollosi G.J."/>
            <person name="Szarkandi J.G."/>
            <person name="Papp V."/>
            <person name="Albert L."/>
            <person name="Andreopoulos W."/>
            <person name="Angelini C."/>
            <person name="Antonin V."/>
            <person name="Barry K.W."/>
            <person name="Bougher N.L."/>
            <person name="Buchanan P."/>
            <person name="Buyck B."/>
            <person name="Bense V."/>
            <person name="Catcheside P."/>
            <person name="Chovatia M."/>
            <person name="Cooper J."/>
            <person name="Damon W."/>
            <person name="Desjardin D."/>
            <person name="Finy P."/>
            <person name="Geml J."/>
            <person name="Haridas S."/>
            <person name="Hughes K."/>
            <person name="Justo A."/>
            <person name="Karasinski D."/>
            <person name="Kautmanova I."/>
            <person name="Kiss B."/>
            <person name="Kocsube S."/>
            <person name="Kotiranta H."/>
            <person name="LaButti K.M."/>
            <person name="Lechner B.E."/>
            <person name="Liimatainen K."/>
            <person name="Lipzen A."/>
            <person name="Lukacs Z."/>
            <person name="Mihaltcheva S."/>
            <person name="Morgado L.N."/>
            <person name="Niskanen T."/>
            <person name="Noordeloos M.E."/>
            <person name="Ohm R.A."/>
            <person name="Ortiz-Santana B."/>
            <person name="Ovrebo C."/>
            <person name="Racz N."/>
            <person name="Riley R."/>
            <person name="Savchenko A."/>
            <person name="Shiryaev A."/>
            <person name="Soop K."/>
            <person name="Spirin V."/>
            <person name="Szebenyi C."/>
            <person name="Tomsovsky M."/>
            <person name="Tulloss R.E."/>
            <person name="Uehling J."/>
            <person name="Grigoriev I.V."/>
            <person name="Vagvolgyi C."/>
            <person name="Papp T."/>
            <person name="Martin F.M."/>
            <person name="Miettinen O."/>
            <person name="Hibbett D.S."/>
            <person name="Nagy L.G."/>
        </authorList>
    </citation>
    <scope>NUCLEOTIDE SEQUENCE [LARGE SCALE GENOMIC DNA]</scope>
    <source>
        <strain evidence="10 11">CBS 166.37</strain>
    </source>
</reference>
<feature type="binding site" evidence="7">
    <location>
        <position position="201"/>
    </location>
    <ligand>
        <name>Zn(2+)</name>
        <dbReference type="ChEBI" id="CHEBI:29105"/>
        <label>1</label>
    </ligand>
</feature>
<name>A0A5C3LLF5_9AGAR</name>
<dbReference type="Gene3D" id="3.40.630.10">
    <property type="entry name" value="Zn peptidases"/>
    <property type="match status" value="1"/>
</dbReference>
<dbReference type="InterPro" id="IPR017141">
    <property type="entry name" value="Pept_M20_carboxypep"/>
</dbReference>
<feature type="binding site" evidence="7">
    <location>
        <position position="264"/>
    </location>
    <ligand>
        <name>Zn(2+)</name>
        <dbReference type="ChEBI" id="CHEBI:29105"/>
        <label>2</label>
    </ligand>
</feature>
<feature type="domain" description="Peptidase M20 dimerisation" evidence="9">
    <location>
        <begin position="283"/>
        <end position="440"/>
    </location>
</feature>
<keyword evidence="2" id="KW-0645">Protease</keyword>
<evidence type="ECO:0000256" key="6">
    <source>
        <dbReference type="PIRSR" id="PIRSR037217-1"/>
    </source>
</evidence>
<protein>
    <recommendedName>
        <fullName evidence="9">Peptidase M20 dimerisation domain-containing protein</fullName>
    </recommendedName>
</protein>
<dbReference type="InterPro" id="IPR002933">
    <property type="entry name" value="Peptidase_M20"/>
</dbReference>
<dbReference type="GO" id="GO:1990845">
    <property type="term" value="P:adaptive thermogenesis"/>
    <property type="evidence" value="ECO:0007669"/>
    <property type="project" value="UniProtKB-ARBA"/>
</dbReference>
<dbReference type="Gene3D" id="3.30.70.360">
    <property type="match status" value="1"/>
</dbReference>
<keyword evidence="8" id="KW-0472">Membrane</keyword>
<gene>
    <name evidence="10" type="ORF">BDQ12DRAFT_738741</name>
</gene>
<keyword evidence="3 7" id="KW-0479">Metal-binding</keyword>
<dbReference type="PANTHER" id="PTHR45962:SF1">
    <property type="entry name" value="N-FATTY-ACYL-AMINO ACID SYNTHASE_HYDROLASE PM20D1"/>
    <property type="match status" value="1"/>
</dbReference>
<dbReference type="AlphaFoldDB" id="A0A5C3LLF5"/>
<feature type="binding site" evidence="7">
    <location>
        <position position="201"/>
    </location>
    <ligand>
        <name>Zn(2+)</name>
        <dbReference type="ChEBI" id="CHEBI:29105"/>
        <label>2</label>
    </ligand>
</feature>
<dbReference type="FunFam" id="1.10.150.900:FF:000003">
    <property type="entry name" value="N-fatty-acyl-amino acid synthase/hydrolase PM20D1"/>
    <property type="match status" value="1"/>
</dbReference>
<evidence type="ECO:0000256" key="8">
    <source>
        <dbReference type="SAM" id="Phobius"/>
    </source>
</evidence>
<dbReference type="PIRSF" id="PIRSF037217">
    <property type="entry name" value="Carboxypeptidase_S"/>
    <property type="match status" value="1"/>
</dbReference>
<dbReference type="GO" id="GO:0006629">
    <property type="term" value="P:lipid metabolic process"/>
    <property type="evidence" value="ECO:0007669"/>
    <property type="project" value="UniProtKB-ARBA"/>
</dbReference>
<keyword evidence="8" id="KW-0812">Transmembrane</keyword>
<evidence type="ECO:0000256" key="5">
    <source>
        <dbReference type="ARBA" id="ARBA00022833"/>
    </source>
</evidence>
<dbReference type="Pfam" id="PF01546">
    <property type="entry name" value="Peptidase_M20"/>
    <property type="match status" value="1"/>
</dbReference>
<evidence type="ECO:0000313" key="10">
    <source>
        <dbReference type="EMBL" id="TFK33512.1"/>
    </source>
</evidence>
<evidence type="ECO:0000256" key="2">
    <source>
        <dbReference type="ARBA" id="ARBA00022670"/>
    </source>
</evidence>
<sequence>MDRKDSYQEPCLEQRHSTRKVSKWLSTLTLVVVSFVFGFQFLSLSFSAVKSRLDGLSKASFENVCAQPEPAAQTSNFSAFYSSLDFRMESAKRLSGAIQIPTMSYDDMGPTNEDERWKPFKEFHSYLRTTFPVVHDTAKLAIVGGYSPIYTFTGLNSSLKPLLLAAHQDVVPAVSSLERWTYPPFSGKIDGEWIYGRGSSDCKNNLIGILTSVEHLIKSGWKPRRTLVLAFGQDEEISGPRGAVNIAKYLESEYGENGIAMIVDEGGMGIDEVYGADFAMPGIAEKGYTNMHIEVDMLGGHSSVPSQHTTIGILSKIVSAVEDSQVFKPHLETTSPIWGYLSCVAQHGSDKDVPSWIKKSIFSKKPNLDLVAKKFAQISLPNRYLVQTSKVPTIFHAGVKVNAMAESATVTFNSRVDIHSTPKDVQTTYLALIKPIAEKYSLLFNGRSVSSEPSIGNISAIPSDGSLPSPISPFTLDSTAWKVFARAVQASFGKDVISAPSAMTGNTDTRHYWNLSKNIYRWSPARIGTRLNAHTVDEKIMIDSHIDGIKFYTELIIQSDIEESNAF</sequence>
<dbReference type="PROSITE" id="PS00758">
    <property type="entry name" value="ARGE_DAPE_CPG2_1"/>
    <property type="match status" value="1"/>
</dbReference>
<evidence type="ECO:0000256" key="1">
    <source>
        <dbReference type="ARBA" id="ARBA00006247"/>
    </source>
</evidence>
<dbReference type="EMBL" id="ML213647">
    <property type="protein sequence ID" value="TFK33512.1"/>
    <property type="molecule type" value="Genomic_DNA"/>
</dbReference>
<feature type="binding site" evidence="7">
    <location>
        <position position="167"/>
    </location>
    <ligand>
        <name>Zn(2+)</name>
        <dbReference type="ChEBI" id="CHEBI:29105"/>
        <label>2</label>
    </ligand>
</feature>
<dbReference type="GO" id="GO:0043605">
    <property type="term" value="P:amide catabolic process"/>
    <property type="evidence" value="ECO:0007669"/>
    <property type="project" value="UniProtKB-ARBA"/>
</dbReference>
<feature type="active site" description="Proton acceptor" evidence="6">
    <location>
        <position position="235"/>
    </location>
</feature>
<dbReference type="Proteomes" id="UP000308652">
    <property type="component" value="Unassembled WGS sequence"/>
</dbReference>
<feature type="binding site" evidence="7">
    <location>
        <position position="236"/>
    </location>
    <ligand>
        <name>Zn(2+)</name>
        <dbReference type="ChEBI" id="CHEBI:29105"/>
        <label>1</label>
    </ligand>
</feature>
<dbReference type="GO" id="GO:0005576">
    <property type="term" value="C:extracellular region"/>
    <property type="evidence" value="ECO:0007669"/>
    <property type="project" value="UniProtKB-ARBA"/>
</dbReference>
<dbReference type="CDD" id="cd05674">
    <property type="entry name" value="M20_yscS"/>
    <property type="match status" value="1"/>
</dbReference>
<evidence type="ECO:0000256" key="3">
    <source>
        <dbReference type="ARBA" id="ARBA00022723"/>
    </source>
</evidence>
<dbReference type="SUPFAM" id="SSF53187">
    <property type="entry name" value="Zn-dependent exopeptidases"/>
    <property type="match status" value="1"/>
</dbReference>